<dbReference type="EMBL" id="PQFF01000213">
    <property type="protein sequence ID" value="RHZ73526.1"/>
    <property type="molecule type" value="Genomic_DNA"/>
</dbReference>
<sequence>MTFQNFNDKEEYNVIIEMATRTMYDLMIVANKLEFEELSEKLENNLTESKASWKRTHFTLSFNFQS</sequence>
<dbReference type="AlphaFoldDB" id="A0A397IIG8"/>
<keyword evidence="2" id="KW-1185">Reference proteome</keyword>
<dbReference type="Proteomes" id="UP000266861">
    <property type="component" value="Unassembled WGS sequence"/>
</dbReference>
<proteinExistence type="predicted"/>
<organism evidence="1 2">
    <name type="scientific">Diversispora epigaea</name>
    <dbReference type="NCBI Taxonomy" id="1348612"/>
    <lineage>
        <taxon>Eukaryota</taxon>
        <taxon>Fungi</taxon>
        <taxon>Fungi incertae sedis</taxon>
        <taxon>Mucoromycota</taxon>
        <taxon>Glomeromycotina</taxon>
        <taxon>Glomeromycetes</taxon>
        <taxon>Diversisporales</taxon>
        <taxon>Diversisporaceae</taxon>
        <taxon>Diversispora</taxon>
    </lineage>
</organism>
<name>A0A397IIG8_9GLOM</name>
<accession>A0A397IIG8</accession>
<evidence type="ECO:0000313" key="1">
    <source>
        <dbReference type="EMBL" id="RHZ73526.1"/>
    </source>
</evidence>
<gene>
    <name evidence="1" type="ORF">Glove_230g151</name>
</gene>
<reference evidence="1 2" key="1">
    <citation type="submission" date="2018-08" db="EMBL/GenBank/DDBJ databases">
        <title>Genome and evolution of the arbuscular mycorrhizal fungus Diversispora epigaea (formerly Glomus versiforme) and its bacterial endosymbionts.</title>
        <authorList>
            <person name="Sun X."/>
            <person name="Fei Z."/>
            <person name="Harrison M."/>
        </authorList>
    </citation>
    <scope>NUCLEOTIDE SEQUENCE [LARGE SCALE GENOMIC DNA]</scope>
    <source>
        <strain evidence="1 2">IT104</strain>
    </source>
</reference>
<comment type="caution">
    <text evidence="1">The sequence shown here is derived from an EMBL/GenBank/DDBJ whole genome shotgun (WGS) entry which is preliminary data.</text>
</comment>
<protein>
    <submittedName>
        <fullName evidence="1">Uncharacterized protein</fullName>
    </submittedName>
</protein>
<evidence type="ECO:0000313" key="2">
    <source>
        <dbReference type="Proteomes" id="UP000266861"/>
    </source>
</evidence>